<evidence type="ECO:0000313" key="2">
    <source>
        <dbReference type="Proteomes" id="UP001072034"/>
    </source>
</evidence>
<dbReference type="EMBL" id="JAPTMY010000029">
    <property type="protein sequence ID" value="MCZ0858766.1"/>
    <property type="molecule type" value="Genomic_DNA"/>
</dbReference>
<reference evidence="1" key="1">
    <citation type="submission" date="2022-10" db="EMBL/GenBank/DDBJ databases">
        <title>Genome sequence of Actinomyces israelii ATCC 10048.</title>
        <authorList>
            <person name="Watt R.M."/>
            <person name="Tong W.M."/>
        </authorList>
    </citation>
    <scope>NUCLEOTIDE SEQUENCE</scope>
    <source>
        <strain evidence="1">ATCC 10048</strain>
    </source>
</reference>
<dbReference type="Proteomes" id="UP001072034">
    <property type="component" value="Unassembled WGS sequence"/>
</dbReference>
<sequence length="290" mass="31742">MRYTERRDAVLRALAAAHGAAKQRFLAASEHCRRTLGRMVADGIVVRHPQHVIALPGTDRPTIIARRLGGLIACAHAMEHYGIALQESPGSRLHIIAPYDQHPVDGIGRVIIHRNAGAPIDPLGSPFADQETAILTFMRCASELDALIALDCALRGGLVTRAQLLARLRGPRNGPMRALLARADPKARSILETIARYELEEAGAPPEVAVETPIGELDLVLGQRLAIETDGHAFHSSLADWTQDRRRDQWLLRHGMTPLRLTAQQVLAHRTVEIVRPIAGRLGCWPGRAT</sequence>
<evidence type="ECO:0000313" key="1">
    <source>
        <dbReference type="EMBL" id="MCZ0858766.1"/>
    </source>
</evidence>
<gene>
    <name evidence="1" type="ORF">OHJ16_12020</name>
</gene>
<keyword evidence="2" id="KW-1185">Reference proteome</keyword>
<evidence type="ECO:0008006" key="3">
    <source>
        <dbReference type="Google" id="ProtNLM"/>
    </source>
</evidence>
<dbReference type="Gene3D" id="3.40.960.10">
    <property type="entry name" value="VSR Endonuclease"/>
    <property type="match status" value="1"/>
</dbReference>
<name>A0ABT4IB42_9ACTO</name>
<accession>A0ABT4IB42</accession>
<dbReference type="RefSeq" id="WP_268918094.1">
    <property type="nucleotide sequence ID" value="NZ_CP124548.1"/>
</dbReference>
<dbReference type="InterPro" id="IPR011335">
    <property type="entry name" value="Restrct_endonuc-II-like"/>
</dbReference>
<organism evidence="1 2">
    <name type="scientific">Actinomyces israelii</name>
    <dbReference type="NCBI Taxonomy" id="1659"/>
    <lineage>
        <taxon>Bacteria</taxon>
        <taxon>Bacillati</taxon>
        <taxon>Actinomycetota</taxon>
        <taxon>Actinomycetes</taxon>
        <taxon>Actinomycetales</taxon>
        <taxon>Actinomycetaceae</taxon>
        <taxon>Actinomyces</taxon>
    </lineage>
</organism>
<dbReference type="SUPFAM" id="SSF52980">
    <property type="entry name" value="Restriction endonuclease-like"/>
    <property type="match status" value="1"/>
</dbReference>
<proteinExistence type="predicted"/>
<protein>
    <recommendedName>
        <fullName evidence="3">DUF559 domain-containing protein</fullName>
    </recommendedName>
</protein>
<comment type="caution">
    <text evidence="1">The sequence shown here is derived from an EMBL/GenBank/DDBJ whole genome shotgun (WGS) entry which is preliminary data.</text>
</comment>